<name>A0A554RWB5_9ACTN</name>
<dbReference type="RefSeq" id="WP_143914242.1">
    <property type="nucleotide sequence ID" value="NZ_VLNT01000014.1"/>
</dbReference>
<dbReference type="PANTHER" id="PTHR36848">
    <property type="entry name" value="DNA-BINDING PROTEIN (PUTATIVE SECRETED PROTEIN)-RELATED"/>
    <property type="match status" value="1"/>
</dbReference>
<dbReference type="CDD" id="cd03143">
    <property type="entry name" value="A4_beta-galactosidase_middle_domain"/>
    <property type="match status" value="1"/>
</dbReference>
<proteinExistence type="predicted"/>
<protein>
    <recommendedName>
        <fullName evidence="3">Glycoside hydrolase</fullName>
    </recommendedName>
</protein>
<reference evidence="1 2" key="1">
    <citation type="submission" date="2019-07" db="EMBL/GenBank/DDBJ databases">
        <authorList>
            <person name="Zhao L.H."/>
        </authorList>
    </citation>
    <scope>NUCLEOTIDE SEQUENCE [LARGE SCALE GENOMIC DNA]</scope>
    <source>
        <strain evidence="1 2">Co35</strain>
    </source>
</reference>
<dbReference type="InterPro" id="IPR008979">
    <property type="entry name" value="Galactose-bd-like_sf"/>
</dbReference>
<evidence type="ECO:0000313" key="1">
    <source>
        <dbReference type="EMBL" id="TSD58381.1"/>
    </source>
</evidence>
<sequence length="900" mass="99959">MPETRVVSTGSVEEFAAPGPYNAPAAYWFWHRLPTPEEIAVQVRDMREAGYQSFQIQTRMSFPLEEYLSEEYLRLCRLAADEAARQDMVVGIYDEYNWLSGHAGGRVVAGHDHLREQHLFHVTVPVAGSRAEGRIDGIRPQDVAYLLDAGMNWVFEGGAPLWDDWKLVAAVVRDGDEVREATPAATIVAATEDGCELAADLEGETLGDDAEIVFFVSARCASSRMINYLDPAAAERFTEVGYDPYARAFGEHLGSTVQYVFFDQPHACFFTWDQNPGVIAATLMYDEGFYAELAGEVGERWPAMLASLAADVGEATAALRTEFFERYSARAVNSFFGTLRRWCEEHGVLLTGHEVLAHVSSWDPTGTIIADDPRTNFGLDYFGLDAWRQITAVDARNEYPQLPAKFGDSVARSNGRSGCIVEQYFGRVVPGSHFAAGWWELTLAQLRSQTLRHFAFGARQILMHAYWLTDGHEREEMFTNPRFDFAPGVNFEPWFGYHRAYAEETARVSVFLDGAEPLDEVAVLYPLRTAWYGGPEHEFGEQTAFWTEHLARDSVDYHLIDERDLRAAAVADGRLHLPHGREYRVLVLPGVEVLRDERVLEVLEEFVAAGGRVFSTGVTPRATQTAGHDAVIVERVAAVRESSSWTAWEEQPDWASAVRPRVFEAIPPGPRIDDESGVEGQLWVRRSSTRVMAFNDAEHPRPVVVRPGTLRSRVRCWDPRTGSVEGWRDIGESFSVELAPGEVLLVEILRTGEAAPSRRFLVDGWTVEIEGVEVPVDPARGWETQGFETFSGIGTYRMRVTLAETDRSWELVLPVVHGSAGVSVNGVDLRELPWAPGRVPIPEAVLRPGENLIEIRVASSAANAYYRGTGQQGDGLAPSGLGAVPLLVPVEASSATHRKD</sequence>
<accession>A0A554RWB5</accession>
<organism evidence="1 2">
    <name type="scientific">Aeromicrobium piscarium</name>
    <dbReference type="NCBI Taxonomy" id="2590901"/>
    <lineage>
        <taxon>Bacteria</taxon>
        <taxon>Bacillati</taxon>
        <taxon>Actinomycetota</taxon>
        <taxon>Actinomycetes</taxon>
        <taxon>Propionibacteriales</taxon>
        <taxon>Nocardioidaceae</taxon>
        <taxon>Aeromicrobium</taxon>
    </lineage>
</organism>
<keyword evidence="2" id="KW-1185">Reference proteome</keyword>
<dbReference type="AlphaFoldDB" id="A0A554RWB5"/>
<dbReference type="EMBL" id="VLNT01000014">
    <property type="protein sequence ID" value="TSD58381.1"/>
    <property type="molecule type" value="Genomic_DNA"/>
</dbReference>
<dbReference type="Gene3D" id="3.40.50.880">
    <property type="match status" value="1"/>
</dbReference>
<dbReference type="InterPro" id="IPR053161">
    <property type="entry name" value="Ulvan_degrading_GH"/>
</dbReference>
<dbReference type="Gene3D" id="2.60.120.260">
    <property type="entry name" value="Galactose-binding domain-like"/>
    <property type="match status" value="1"/>
</dbReference>
<dbReference type="SUPFAM" id="SSF49785">
    <property type="entry name" value="Galactose-binding domain-like"/>
    <property type="match status" value="1"/>
</dbReference>
<evidence type="ECO:0000313" key="2">
    <source>
        <dbReference type="Proteomes" id="UP000316988"/>
    </source>
</evidence>
<evidence type="ECO:0008006" key="3">
    <source>
        <dbReference type="Google" id="ProtNLM"/>
    </source>
</evidence>
<dbReference type="PANTHER" id="PTHR36848:SF2">
    <property type="entry name" value="SECRETED PROTEIN"/>
    <property type="match status" value="1"/>
</dbReference>
<dbReference type="InterPro" id="IPR029062">
    <property type="entry name" value="Class_I_gatase-like"/>
</dbReference>
<comment type="caution">
    <text evidence="1">The sequence shown here is derived from an EMBL/GenBank/DDBJ whole genome shotgun (WGS) entry which is preliminary data.</text>
</comment>
<dbReference type="Proteomes" id="UP000316988">
    <property type="component" value="Unassembled WGS sequence"/>
</dbReference>
<dbReference type="OrthoDB" id="9761519at2"/>
<gene>
    <name evidence="1" type="ORF">FNM00_14370</name>
</gene>